<keyword evidence="3" id="KW-1185">Reference proteome</keyword>
<dbReference type="AlphaFoldDB" id="A0AAD2D8C9"/>
<evidence type="ECO:0000256" key="1">
    <source>
        <dbReference type="SAM" id="Phobius"/>
    </source>
</evidence>
<dbReference type="Proteomes" id="UP001295684">
    <property type="component" value="Unassembled WGS sequence"/>
</dbReference>
<sequence length="273" mass="31906">MRKSKRVVPTTLGNTEDSINLDDSSMNLKKEFSALKPHYGRNESGRELGQEFGGDSRFGERIVTETASRISPQLRRGKSRMFQPTKRSRSTIPIVLLRRQETKREALKYLRTMDDAHITYKKNPNRYARPVNDSRKRYHFSHMCSLLLSFISTGIFIVEHEIYLSYGREAHKSERFLLLCLAWSVNILLCLNIWLSYTLYVDLLKNEWVMYTLDSLSSSGLLKSMLIEVLINLICPYPFFWETYYSDFYQGGFNKVKIYANTPFLCAAIFIRL</sequence>
<gene>
    <name evidence="2" type="ORF">ECRASSUSDP1_LOCUS24845</name>
</gene>
<keyword evidence="1" id="KW-1133">Transmembrane helix</keyword>
<dbReference type="EMBL" id="CAMPGE010025605">
    <property type="protein sequence ID" value="CAI2383346.1"/>
    <property type="molecule type" value="Genomic_DNA"/>
</dbReference>
<organism evidence="2 3">
    <name type="scientific">Euplotes crassus</name>
    <dbReference type="NCBI Taxonomy" id="5936"/>
    <lineage>
        <taxon>Eukaryota</taxon>
        <taxon>Sar</taxon>
        <taxon>Alveolata</taxon>
        <taxon>Ciliophora</taxon>
        <taxon>Intramacronucleata</taxon>
        <taxon>Spirotrichea</taxon>
        <taxon>Hypotrichia</taxon>
        <taxon>Euplotida</taxon>
        <taxon>Euplotidae</taxon>
        <taxon>Moneuplotes</taxon>
    </lineage>
</organism>
<keyword evidence="1" id="KW-0812">Transmembrane</keyword>
<comment type="caution">
    <text evidence="2">The sequence shown here is derived from an EMBL/GenBank/DDBJ whole genome shotgun (WGS) entry which is preliminary data.</text>
</comment>
<feature type="transmembrane region" description="Helical" evidence="1">
    <location>
        <begin position="140"/>
        <end position="164"/>
    </location>
</feature>
<evidence type="ECO:0000313" key="3">
    <source>
        <dbReference type="Proteomes" id="UP001295684"/>
    </source>
</evidence>
<evidence type="ECO:0000313" key="2">
    <source>
        <dbReference type="EMBL" id="CAI2383346.1"/>
    </source>
</evidence>
<name>A0AAD2D8C9_EUPCR</name>
<feature type="transmembrane region" description="Helical" evidence="1">
    <location>
        <begin position="176"/>
        <end position="200"/>
    </location>
</feature>
<protein>
    <submittedName>
        <fullName evidence="2">Uncharacterized protein</fullName>
    </submittedName>
</protein>
<keyword evidence="1" id="KW-0472">Membrane</keyword>
<reference evidence="2" key="1">
    <citation type="submission" date="2023-07" db="EMBL/GenBank/DDBJ databases">
        <authorList>
            <consortium name="AG Swart"/>
            <person name="Singh M."/>
            <person name="Singh A."/>
            <person name="Seah K."/>
            <person name="Emmerich C."/>
        </authorList>
    </citation>
    <scope>NUCLEOTIDE SEQUENCE</scope>
    <source>
        <strain evidence="2">DP1</strain>
    </source>
</reference>
<accession>A0AAD2D8C9</accession>
<proteinExistence type="predicted"/>